<feature type="domain" description="ER-bound oxygenase mpaB/mpaB'/Rubber oxygenase catalytic" evidence="1">
    <location>
        <begin position="44"/>
        <end position="254"/>
    </location>
</feature>
<dbReference type="InterPro" id="IPR018713">
    <property type="entry name" value="MPAB/Lcp_cat_dom"/>
</dbReference>
<evidence type="ECO:0000313" key="3">
    <source>
        <dbReference type="Proteomes" id="UP000601789"/>
    </source>
</evidence>
<dbReference type="EMBL" id="JADGMQ010000006">
    <property type="protein sequence ID" value="MBI1621059.1"/>
    <property type="molecule type" value="Genomic_DNA"/>
</dbReference>
<dbReference type="PANTHER" id="PTHR36151">
    <property type="entry name" value="BLR2777 PROTEIN"/>
    <property type="match status" value="1"/>
</dbReference>
<gene>
    <name evidence="2" type="ORF">IOD40_10340</name>
</gene>
<accession>A0ABS0SCM5</accession>
<proteinExistence type="predicted"/>
<comment type="caution">
    <text evidence="2">The sequence shown here is derived from an EMBL/GenBank/DDBJ whole genome shotgun (WGS) entry which is preliminary data.</text>
</comment>
<organism evidence="2 3">
    <name type="scientific">Aquamicrobium zhengzhouense</name>
    <dbReference type="NCBI Taxonomy" id="2781738"/>
    <lineage>
        <taxon>Bacteria</taxon>
        <taxon>Pseudomonadati</taxon>
        <taxon>Pseudomonadota</taxon>
        <taxon>Alphaproteobacteria</taxon>
        <taxon>Hyphomicrobiales</taxon>
        <taxon>Phyllobacteriaceae</taxon>
        <taxon>Aquamicrobium</taxon>
    </lineage>
</organism>
<evidence type="ECO:0000313" key="2">
    <source>
        <dbReference type="EMBL" id="MBI1621059.1"/>
    </source>
</evidence>
<evidence type="ECO:0000259" key="1">
    <source>
        <dbReference type="Pfam" id="PF09995"/>
    </source>
</evidence>
<dbReference type="Proteomes" id="UP000601789">
    <property type="component" value="Unassembled WGS sequence"/>
</dbReference>
<dbReference type="Pfam" id="PF09995">
    <property type="entry name" value="MPAB_Lcp_cat"/>
    <property type="match status" value="1"/>
</dbReference>
<reference evidence="2 3" key="1">
    <citation type="submission" date="2020-10" db="EMBL/GenBank/DDBJ databases">
        <title>Aquamicrobium zhengzhouensis sp. nov., a exopolysaccharide producing bacterium isolated from farmland soil.</title>
        <authorList>
            <person name="Wang X."/>
        </authorList>
    </citation>
    <scope>NUCLEOTIDE SEQUENCE [LARGE SCALE GENOMIC DNA]</scope>
    <source>
        <strain evidence="3">cd-1</strain>
    </source>
</reference>
<protein>
    <submittedName>
        <fullName evidence="2">DUF2236 domain-containing protein</fullName>
    </submittedName>
</protein>
<dbReference type="PANTHER" id="PTHR36151:SF3">
    <property type="entry name" value="ER-BOUND OXYGENASE MPAB_MPAB'_RUBBER OXYGENASE CATALYTIC DOMAIN-CONTAINING PROTEIN"/>
    <property type="match status" value="1"/>
</dbReference>
<name>A0ABS0SCM5_9HYPH</name>
<sequence>MFLPLESQLDRLGRKLMQPEGGLRFDFCEPVGEEALLPPNSISWRLFKNPVSLFIGGVAAVILELAEPSVRTGVWEHSTFRKDPAGRLQRTGLAAMVTVYGARSRAKKMIEGVVRQHERVGGVTPGGIAYRANDTPLLDWVQATATFGFALAYSRYVDTLSEAEISTAFAEATIPGKLYGARGAPTSVTEWEEMLEDVRIRLEPSPIIEEFLKLISEADVFPSVLRPIQRSMVRAAVSLVPQEIRTFLRLPHSYEMRLGEENLLRQAGAMADRLVLPSLPPAQSCLRLGLPADHLYR</sequence>
<keyword evidence="3" id="KW-1185">Reference proteome</keyword>